<dbReference type="Pfam" id="PF06067">
    <property type="entry name" value="DUF932"/>
    <property type="match status" value="1"/>
</dbReference>
<sequence length="320" mass="35358">MGHGIEINDSMFSAREVPWHGLGTVVEEELTAVEALKTAGLDWEVILAPAIAEVPGVGDQPTNAFFPMTLIDGQYQFVGNATRVVSSKYQLFQNVNAFSFLDNLVDQGLKYQTAGSLRNRAWVWATAKLPQSILLAGEEEHDVYLLISNSHDGTKAVRVDVTPVRVVCQNTLNFAWGSSRRSWSARHLSSIEGRVEEARRTLDLSFAYLDDWKLHAELLLATVFDDKKLITLLDDVVEDSPRADIHKDTIRQLFAESPTIKGTIAEGNAWGAVNAIGEYYDHIRFAQADGRTTESSRALGTWEGVGARTRNKAAKALISL</sequence>
<evidence type="ECO:0000313" key="1">
    <source>
        <dbReference type="EMBL" id="KKM02916.1"/>
    </source>
</evidence>
<dbReference type="InterPro" id="IPR017686">
    <property type="entry name" value="Phg/plasmid-like_prot"/>
</dbReference>
<dbReference type="InterPro" id="IPR026325">
    <property type="entry name" value="DUF932"/>
</dbReference>
<organism evidence="1">
    <name type="scientific">marine sediment metagenome</name>
    <dbReference type="NCBI Taxonomy" id="412755"/>
    <lineage>
        <taxon>unclassified sequences</taxon>
        <taxon>metagenomes</taxon>
        <taxon>ecological metagenomes</taxon>
    </lineage>
</organism>
<reference evidence="1" key="1">
    <citation type="journal article" date="2015" name="Nature">
        <title>Complex archaea that bridge the gap between prokaryotes and eukaryotes.</title>
        <authorList>
            <person name="Spang A."/>
            <person name="Saw J.H."/>
            <person name="Jorgensen S.L."/>
            <person name="Zaremba-Niedzwiedzka K."/>
            <person name="Martijn J."/>
            <person name="Lind A.E."/>
            <person name="van Eijk R."/>
            <person name="Schleper C."/>
            <person name="Guy L."/>
            <person name="Ettema T.J."/>
        </authorList>
    </citation>
    <scope>NUCLEOTIDE SEQUENCE</scope>
</reference>
<name>A0A0F9JAR0_9ZZZZ</name>
<protein>
    <submittedName>
        <fullName evidence="1">Uncharacterized protein</fullName>
    </submittedName>
</protein>
<comment type="caution">
    <text evidence="1">The sequence shown here is derived from an EMBL/GenBank/DDBJ whole genome shotgun (WGS) entry which is preliminary data.</text>
</comment>
<dbReference type="AlphaFoldDB" id="A0A0F9JAR0"/>
<dbReference type="NCBIfam" id="TIGR03299">
    <property type="entry name" value="LGT_TIGR03299"/>
    <property type="match status" value="1"/>
</dbReference>
<accession>A0A0F9JAR0</accession>
<gene>
    <name evidence="1" type="ORF">LCGC14_1779700</name>
</gene>
<dbReference type="EMBL" id="LAZR01016808">
    <property type="protein sequence ID" value="KKM02916.1"/>
    <property type="molecule type" value="Genomic_DNA"/>
</dbReference>
<proteinExistence type="predicted"/>